<reference evidence="2" key="1">
    <citation type="submission" date="2018-05" db="EMBL/GenBank/DDBJ databases">
        <authorList>
            <person name="Lanie J.A."/>
            <person name="Ng W.-L."/>
            <person name="Kazmierczak K.M."/>
            <person name="Andrzejewski T.M."/>
            <person name="Davidsen T.M."/>
            <person name="Wayne K.J."/>
            <person name="Tettelin H."/>
            <person name="Glass J.I."/>
            <person name="Rusch D."/>
            <person name="Podicherti R."/>
            <person name="Tsui H.-C.T."/>
            <person name="Winkler M.E."/>
        </authorList>
    </citation>
    <scope>NUCLEOTIDE SEQUENCE</scope>
</reference>
<dbReference type="GO" id="GO:0006260">
    <property type="term" value="P:DNA replication"/>
    <property type="evidence" value="ECO:0007669"/>
    <property type="project" value="InterPro"/>
</dbReference>
<dbReference type="GO" id="GO:0003678">
    <property type="term" value="F:DNA helicase activity"/>
    <property type="evidence" value="ECO:0007669"/>
    <property type="project" value="InterPro"/>
</dbReference>
<dbReference type="SUPFAM" id="SSF52540">
    <property type="entry name" value="P-loop containing nucleoside triphosphate hydrolases"/>
    <property type="match status" value="1"/>
</dbReference>
<organism evidence="2">
    <name type="scientific">marine metagenome</name>
    <dbReference type="NCBI Taxonomy" id="408172"/>
    <lineage>
        <taxon>unclassified sequences</taxon>
        <taxon>metagenomes</taxon>
        <taxon>ecological metagenomes</taxon>
    </lineage>
</organism>
<dbReference type="PANTHER" id="PTHR30153">
    <property type="entry name" value="REPLICATIVE DNA HELICASE DNAB"/>
    <property type="match status" value="1"/>
</dbReference>
<dbReference type="Gene3D" id="3.40.50.300">
    <property type="entry name" value="P-loop containing nucleotide triphosphate hydrolases"/>
    <property type="match status" value="1"/>
</dbReference>
<feature type="non-terminal residue" evidence="2">
    <location>
        <position position="1"/>
    </location>
</feature>
<feature type="non-terminal residue" evidence="2">
    <location>
        <position position="230"/>
    </location>
</feature>
<dbReference type="PANTHER" id="PTHR30153:SF2">
    <property type="entry name" value="REPLICATIVE DNA HELICASE"/>
    <property type="match status" value="1"/>
</dbReference>
<sequence length="230" mass="25669">DLDELLGGVQRSDLIILGARPSLGKSTLALNICLNAAKNGSSAGVFSLEMSREQLALRILSSEAEIDSHRLRLGLLTEAEGERITDAIGQLSDLPVYIDDTPFQSLIEMRSKARRLSLEHGLDLLVVDYLQLIQGRSGRNENRVQEISEISRSLKVMARDLNIGVITCSQLSRGVEQRPGHRPMLSDLRDSGSIEQDADVVMFLHRDDVYFTEDEWDQQFPGRPFPRNIA</sequence>
<dbReference type="AlphaFoldDB" id="A0A383EL61"/>
<accession>A0A383EL61</accession>
<dbReference type="EMBL" id="UINC01226914">
    <property type="protein sequence ID" value="SVE57596.1"/>
    <property type="molecule type" value="Genomic_DNA"/>
</dbReference>
<gene>
    <name evidence="2" type="ORF">METZ01_LOCUS510450</name>
</gene>
<dbReference type="InterPro" id="IPR027417">
    <property type="entry name" value="P-loop_NTPase"/>
</dbReference>
<evidence type="ECO:0000259" key="1">
    <source>
        <dbReference type="PROSITE" id="PS51199"/>
    </source>
</evidence>
<dbReference type="GO" id="GO:0005829">
    <property type="term" value="C:cytosol"/>
    <property type="evidence" value="ECO:0007669"/>
    <property type="project" value="TreeGrafter"/>
</dbReference>
<evidence type="ECO:0000313" key="2">
    <source>
        <dbReference type="EMBL" id="SVE57596.1"/>
    </source>
</evidence>
<dbReference type="CDD" id="cd00984">
    <property type="entry name" value="DnaB_C"/>
    <property type="match status" value="1"/>
</dbReference>
<feature type="domain" description="SF4 helicase" evidence="1">
    <location>
        <begin position="1"/>
        <end position="230"/>
    </location>
</feature>
<protein>
    <recommendedName>
        <fullName evidence="1">SF4 helicase domain-containing protein</fullName>
    </recommendedName>
</protein>
<name>A0A383EL61_9ZZZZ</name>
<dbReference type="Pfam" id="PF03796">
    <property type="entry name" value="DnaB_C"/>
    <property type="match status" value="1"/>
</dbReference>
<dbReference type="GO" id="GO:0005524">
    <property type="term" value="F:ATP binding"/>
    <property type="evidence" value="ECO:0007669"/>
    <property type="project" value="InterPro"/>
</dbReference>
<dbReference type="PROSITE" id="PS51199">
    <property type="entry name" value="SF4_HELICASE"/>
    <property type="match status" value="1"/>
</dbReference>
<dbReference type="InterPro" id="IPR007694">
    <property type="entry name" value="DNA_helicase_DnaB-like_C"/>
</dbReference>
<proteinExistence type="predicted"/>